<dbReference type="KEGG" id="plen:EIM92_14095"/>
<evidence type="ECO:0000256" key="6">
    <source>
        <dbReference type="ARBA" id="ARBA00022692"/>
    </source>
</evidence>
<comment type="similarity">
    <text evidence="2 11">Belongs to the protease PrsW family.</text>
</comment>
<protein>
    <recommendedName>
        <fullName evidence="3 11">Protease PrsW</fullName>
        <ecNumber evidence="11">3.4.-.-</ecNumber>
    </recommendedName>
    <alternativeName>
        <fullName evidence="10 11">Protease responsible for activating sigma-W</fullName>
    </alternativeName>
</protein>
<organism evidence="13 14">
    <name type="scientific">Paenibacillus lentus</name>
    <dbReference type="NCBI Taxonomy" id="1338368"/>
    <lineage>
        <taxon>Bacteria</taxon>
        <taxon>Bacillati</taxon>
        <taxon>Bacillota</taxon>
        <taxon>Bacilli</taxon>
        <taxon>Bacillales</taxon>
        <taxon>Paenibacillaceae</taxon>
        <taxon>Paenibacillus</taxon>
    </lineage>
</organism>
<dbReference type="PANTHER" id="PTHR36844:SF1">
    <property type="entry name" value="PROTEASE PRSW"/>
    <property type="match status" value="1"/>
</dbReference>
<evidence type="ECO:0000256" key="2">
    <source>
        <dbReference type="ARBA" id="ARBA00009165"/>
    </source>
</evidence>
<evidence type="ECO:0000313" key="13">
    <source>
        <dbReference type="EMBL" id="AZK47153.1"/>
    </source>
</evidence>
<evidence type="ECO:0000256" key="7">
    <source>
        <dbReference type="ARBA" id="ARBA00022801"/>
    </source>
</evidence>
<dbReference type="EC" id="3.4.-.-" evidence="11"/>
<dbReference type="Proteomes" id="UP000273145">
    <property type="component" value="Chromosome"/>
</dbReference>
<gene>
    <name evidence="13" type="ORF">EIM92_14095</name>
</gene>
<feature type="transmembrane region" description="Helical" evidence="12">
    <location>
        <begin position="191"/>
        <end position="212"/>
    </location>
</feature>
<dbReference type="PANTHER" id="PTHR36844">
    <property type="entry name" value="PROTEASE PRSW"/>
    <property type="match status" value="1"/>
</dbReference>
<evidence type="ECO:0000256" key="9">
    <source>
        <dbReference type="ARBA" id="ARBA00023136"/>
    </source>
</evidence>
<evidence type="ECO:0000313" key="14">
    <source>
        <dbReference type="Proteomes" id="UP000273145"/>
    </source>
</evidence>
<dbReference type="OrthoDB" id="5504276at2"/>
<dbReference type="PIRSF" id="PIRSF016933">
    <property type="entry name" value="PrsW"/>
    <property type="match status" value="1"/>
</dbReference>
<name>A0A3S8RWK2_9BACL</name>
<evidence type="ECO:0000256" key="5">
    <source>
        <dbReference type="ARBA" id="ARBA00022670"/>
    </source>
</evidence>
<dbReference type="NCBIfam" id="NF033739">
    <property type="entry name" value="intramemb_PrsW"/>
    <property type="match status" value="1"/>
</dbReference>
<dbReference type="GO" id="GO:0006508">
    <property type="term" value="P:proteolysis"/>
    <property type="evidence" value="ECO:0007669"/>
    <property type="project" value="UniProtKB-KW"/>
</dbReference>
<keyword evidence="4 11" id="KW-1003">Cell membrane</keyword>
<feature type="transmembrane region" description="Helical" evidence="12">
    <location>
        <begin position="134"/>
        <end position="154"/>
    </location>
</feature>
<evidence type="ECO:0000256" key="4">
    <source>
        <dbReference type="ARBA" id="ARBA00022475"/>
    </source>
</evidence>
<keyword evidence="9 11" id="KW-0472">Membrane</keyword>
<feature type="transmembrane region" description="Helical" evidence="12">
    <location>
        <begin position="66"/>
        <end position="89"/>
    </location>
</feature>
<reference evidence="13 14" key="1">
    <citation type="submission" date="2018-11" db="EMBL/GenBank/DDBJ databases">
        <title>Genome sequencing of Paenibacillus lentus DSM25539(T).</title>
        <authorList>
            <person name="Kook J.-K."/>
            <person name="Park S.-N."/>
            <person name="Lim Y.K."/>
        </authorList>
    </citation>
    <scope>NUCLEOTIDE SEQUENCE [LARGE SCALE GENOMIC DNA]</scope>
    <source>
        <strain evidence="13 14">DSM 25539</strain>
    </source>
</reference>
<dbReference type="InterPro" id="IPR026898">
    <property type="entry name" value="PrsW"/>
</dbReference>
<dbReference type="AlphaFoldDB" id="A0A3S8RWK2"/>
<evidence type="ECO:0000256" key="11">
    <source>
        <dbReference type="PIRNR" id="PIRNR016933"/>
    </source>
</evidence>
<evidence type="ECO:0000256" key="1">
    <source>
        <dbReference type="ARBA" id="ARBA00004651"/>
    </source>
</evidence>
<keyword evidence="8 12" id="KW-1133">Transmembrane helix</keyword>
<evidence type="ECO:0000256" key="3">
    <source>
        <dbReference type="ARBA" id="ARBA00018997"/>
    </source>
</evidence>
<sequence>MIFFSIATAAVAPGIALLTYFYLKDKYEAEPLHMVIKVFLLGFMIVLPVMIVQSGLMLWLGEGSLVNAFLVSAGVEEAFKWFVLFHMIYNHTEFDEPYDGILYATAISLGFATVENVIYSFAQQATVGTLLIRALLPVSGHAMFGVMMGYYMGRAKFSTGKDSHRFLAYSLLLPLFYHGLYDWILDNITHYWIWYIVPLMAFLWYGGIGKMYRANKRSPFRRLLKDRVNNTENGAS</sequence>
<dbReference type="Pfam" id="PF13367">
    <property type="entry name" value="PrsW-protease"/>
    <property type="match status" value="1"/>
</dbReference>
<feature type="transmembrane region" description="Helical" evidence="12">
    <location>
        <begin position="6"/>
        <end position="23"/>
    </location>
</feature>
<keyword evidence="6 12" id="KW-0812">Transmembrane</keyword>
<dbReference type="EMBL" id="CP034248">
    <property type="protein sequence ID" value="AZK47153.1"/>
    <property type="molecule type" value="Genomic_DNA"/>
</dbReference>
<feature type="transmembrane region" description="Helical" evidence="12">
    <location>
        <begin position="35"/>
        <end position="60"/>
    </location>
</feature>
<comment type="function">
    <text evidence="11">Involved in the degradation of specific anti-sigma factors.</text>
</comment>
<dbReference type="InterPro" id="IPR023596">
    <property type="entry name" value="Peptidase_PrsW_arch/bac"/>
</dbReference>
<keyword evidence="5 11" id="KW-0645">Protease</keyword>
<evidence type="ECO:0000256" key="8">
    <source>
        <dbReference type="ARBA" id="ARBA00022989"/>
    </source>
</evidence>
<accession>A0A3S8RWK2</accession>
<dbReference type="RefSeq" id="WP_125083191.1">
    <property type="nucleotide sequence ID" value="NZ_CP034248.1"/>
</dbReference>
<proteinExistence type="inferred from homology"/>
<keyword evidence="7 11" id="KW-0378">Hydrolase</keyword>
<feature type="transmembrane region" description="Helical" evidence="12">
    <location>
        <begin position="101"/>
        <end position="122"/>
    </location>
</feature>
<evidence type="ECO:0000256" key="10">
    <source>
        <dbReference type="ARBA" id="ARBA00030345"/>
    </source>
</evidence>
<dbReference type="GO" id="GO:0008233">
    <property type="term" value="F:peptidase activity"/>
    <property type="evidence" value="ECO:0007669"/>
    <property type="project" value="UniProtKB-KW"/>
</dbReference>
<dbReference type="GO" id="GO:0005886">
    <property type="term" value="C:plasma membrane"/>
    <property type="evidence" value="ECO:0007669"/>
    <property type="project" value="UniProtKB-SubCell"/>
</dbReference>
<evidence type="ECO:0000256" key="12">
    <source>
        <dbReference type="SAM" id="Phobius"/>
    </source>
</evidence>
<comment type="subcellular location">
    <subcellularLocation>
        <location evidence="1">Cell membrane</location>
        <topology evidence="1">Multi-pass membrane protein</topology>
    </subcellularLocation>
</comment>
<keyword evidence="14" id="KW-1185">Reference proteome</keyword>